<gene>
    <name evidence="1" type="ORF">ABAZ39_11835</name>
</gene>
<dbReference type="Proteomes" id="UP000027186">
    <property type="component" value="Chromosome"/>
</dbReference>
<reference evidence="1 2" key="1">
    <citation type="journal article" date="2014" name="Genome Announc.">
        <title>Complete Genome Sequence of the Model Rhizosphere Strain Azospirillum brasilense Az39, Successfully Applied in Agriculture.</title>
        <authorList>
            <person name="Rivera D."/>
            <person name="Revale S."/>
            <person name="Molina R."/>
            <person name="Gualpa J."/>
            <person name="Puente M."/>
            <person name="Maroniche G."/>
            <person name="Paris G."/>
            <person name="Baker D."/>
            <person name="Clavijo B."/>
            <person name="McLay K."/>
            <person name="Spaepen S."/>
            <person name="Perticari A."/>
            <person name="Vazquez M."/>
            <person name="Wisniewski-Dye F."/>
            <person name="Watkins C."/>
            <person name="Martinez-Abarca F."/>
            <person name="Vanderleyden J."/>
            <person name="Cassan F."/>
        </authorList>
    </citation>
    <scope>NUCLEOTIDE SEQUENCE [LARGE SCALE GENOMIC DNA]</scope>
    <source>
        <strain evidence="1 2">Az39</strain>
    </source>
</reference>
<dbReference type="EMBL" id="CP007793">
    <property type="protein sequence ID" value="AIB12668.1"/>
    <property type="molecule type" value="Genomic_DNA"/>
</dbReference>
<organism evidence="1 2">
    <name type="scientific">Azospirillum argentinense</name>
    <dbReference type="NCBI Taxonomy" id="2970906"/>
    <lineage>
        <taxon>Bacteria</taxon>
        <taxon>Pseudomonadati</taxon>
        <taxon>Pseudomonadota</taxon>
        <taxon>Alphaproteobacteria</taxon>
        <taxon>Rhodospirillales</taxon>
        <taxon>Azospirillaceae</taxon>
        <taxon>Azospirillum</taxon>
    </lineage>
</organism>
<sequence length="191" mass="21229">MLVTSNRGFSEWGDVFAILDQKQRPGQVSVRIVWQTGAVSEHWVRRRVHGYDQHADFGRLEQRIRALNGAGNMDAAIAAALNAEGLLTAKGTPFNGALVHLLRRRWGIPTVKINGTAPNPDRWPDGTYSIQGVAKAVGVTAQTVFDWLKVGLLTGVQSMKGQPWQIVMSEETCEDLRQRITRTRRSRKVAS</sequence>
<dbReference type="RefSeq" id="WP_051657971.1">
    <property type="nucleotide sequence ID" value="NZ_CP007793.1"/>
</dbReference>
<accession>A0A060DNH1</accession>
<dbReference type="KEGG" id="abq:ABAZ39_11835"/>
<protein>
    <submittedName>
        <fullName evidence="1">Uncharacterized protein</fullName>
    </submittedName>
</protein>
<evidence type="ECO:0000313" key="2">
    <source>
        <dbReference type="Proteomes" id="UP000027186"/>
    </source>
</evidence>
<evidence type="ECO:0000313" key="1">
    <source>
        <dbReference type="EMBL" id="AIB12668.1"/>
    </source>
</evidence>
<proteinExistence type="predicted"/>
<name>A0A060DNH1_9PROT</name>
<dbReference type="AlphaFoldDB" id="A0A060DNH1"/>